<sequence length="275" mass="30955">MKRKILSPVFIYTVLIIGLVVFSLPYVYMIISSTQTNDVILGTKLNFKFGPHFLNNLKEVQDKYEYTRVLMNSAIITVVGTILSTFITTLAGYVMAKYKFKGSNFIFNLVMISRMVPGFALLIPTFYILSKLGLTNTFTGVIVPSLASTTSVFMMRQYAKQFPTELMEAARIDGAGEWTIFWKIAVPVLIPSIITTALLTFMGYWNSYLFPLVILSDSKKFTVPLVIQNMTQNNYDPLNYGALMALLATSVLPVVLIYMWLQTKFKSNGLDSAIK</sequence>
<reference evidence="8 9" key="1">
    <citation type="submission" date="2017-05" db="EMBL/GenBank/DDBJ databases">
        <title>Vagococcus spp. assemblies.</title>
        <authorList>
            <person name="Gulvik C.A."/>
        </authorList>
    </citation>
    <scope>NUCLEOTIDE SEQUENCE [LARGE SCALE GENOMIC DNA]</scope>
    <source>
        <strain evidence="8 9">NCFB 2497</strain>
    </source>
</reference>
<keyword evidence="2 7" id="KW-0813">Transport</keyword>
<protein>
    <submittedName>
        <fullName evidence="8">ABC transporter permease</fullName>
    </submittedName>
</protein>
<feature type="transmembrane region" description="Helical" evidence="7">
    <location>
        <begin position="105"/>
        <end position="129"/>
    </location>
</feature>
<evidence type="ECO:0000256" key="5">
    <source>
        <dbReference type="ARBA" id="ARBA00022989"/>
    </source>
</evidence>
<dbReference type="RefSeq" id="WP_086342347.1">
    <property type="nucleotide sequence ID" value="NZ_JAFLWJ010000006.1"/>
</dbReference>
<dbReference type="EMBL" id="NGJX01000006">
    <property type="protein sequence ID" value="RSU01778.1"/>
    <property type="molecule type" value="Genomic_DNA"/>
</dbReference>
<evidence type="ECO:0000256" key="2">
    <source>
        <dbReference type="ARBA" id="ARBA00022448"/>
    </source>
</evidence>
<gene>
    <name evidence="8" type="ORF">CBF32_07205</name>
</gene>
<feature type="transmembrane region" description="Helical" evidence="7">
    <location>
        <begin position="141"/>
        <end position="159"/>
    </location>
</feature>
<keyword evidence="6 7" id="KW-0472">Membrane</keyword>
<comment type="similarity">
    <text evidence="7">Belongs to the binding-protein-dependent transport system permease family.</text>
</comment>
<dbReference type="Pfam" id="PF00528">
    <property type="entry name" value="BPD_transp_1"/>
    <property type="match status" value="1"/>
</dbReference>
<feature type="transmembrane region" description="Helical" evidence="7">
    <location>
        <begin position="69"/>
        <end position="93"/>
    </location>
</feature>
<accession>A0A369B0W0</accession>
<dbReference type="PANTHER" id="PTHR43744:SF8">
    <property type="entry name" value="SN-GLYCEROL-3-PHOSPHATE TRANSPORT SYSTEM PERMEASE PROTEIN UGPE"/>
    <property type="match status" value="1"/>
</dbReference>
<dbReference type="AlphaFoldDB" id="A0A369B0W0"/>
<dbReference type="GO" id="GO:0055085">
    <property type="term" value="P:transmembrane transport"/>
    <property type="evidence" value="ECO:0007669"/>
    <property type="project" value="InterPro"/>
</dbReference>
<evidence type="ECO:0000256" key="6">
    <source>
        <dbReference type="ARBA" id="ARBA00023136"/>
    </source>
</evidence>
<dbReference type="OrthoDB" id="9771544at2"/>
<dbReference type="InterPro" id="IPR035906">
    <property type="entry name" value="MetI-like_sf"/>
</dbReference>
<comment type="caution">
    <text evidence="8">The sequence shown here is derived from an EMBL/GenBank/DDBJ whole genome shotgun (WGS) entry which is preliminary data.</text>
</comment>
<evidence type="ECO:0000313" key="8">
    <source>
        <dbReference type="EMBL" id="RSU01778.1"/>
    </source>
</evidence>
<dbReference type="InterPro" id="IPR000515">
    <property type="entry name" value="MetI-like"/>
</dbReference>
<proteinExistence type="inferred from homology"/>
<feature type="transmembrane region" description="Helical" evidence="7">
    <location>
        <begin position="9"/>
        <end position="31"/>
    </location>
</feature>
<dbReference type="Proteomes" id="UP000288197">
    <property type="component" value="Unassembled WGS sequence"/>
</dbReference>
<dbReference type="PANTHER" id="PTHR43744">
    <property type="entry name" value="ABC TRANSPORTER PERMEASE PROTEIN MG189-RELATED-RELATED"/>
    <property type="match status" value="1"/>
</dbReference>
<keyword evidence="5 7" id="KW-1133">Transmembrane helix</keyword>
<dbReference type="GeneID" id="63146441"/>
<feature type="transmembrane region" description="Helical" evidence="7">
    <location>
        <begin position="240"/>
        <end position="261"/>
    </location>
</feature>
<dbReference type="GO" id="GO:0005886">
    <property type="term" value="C:plasma membrane"/>
    <property type="evidence" value="ECO:0007669"/>
    <property type="project" value="UniProtKB-SubCell"/>
</dbReference>
<dbReference type="SUPFAM" id="SSF161098">
    <property type="entry name" value="MetI-like"/>
    <property type="match status" value="1"/>
</dbReference>
<evidence type="ECO:0000256" key="4">
    <source>
        <dbReference type="ARBA" id="ARBA00022692"/>
    </source>
</evidence>
<dbReference type="Gene3D" id="1.10.3720.10">
    <property type="entry name" value="MetI-like"/>
    <property type="match status" value="1"/>
</dbReference>
<dbReference type="CDD" id="cd06261">
    <property type="entry name" value="TM_PBP2"/>
    <property type="match status" value="1"/>
</dbReference>
<keyword evidence="3" id="KW-1003">Cell membrane</keyword>
<evidence type="ECO:0000256" key="3">
    <source>
        <dbReference type="ARBA" id="ARBA00022475"/>
    </source>
</evidence>
<keyword evidence="4 7" id="KW-0812">Transmembrane</keyword>
<comment type="subcellular location">
    <subcellularLocation>
        <location evidence="1 7">Cell membrane</location>
        <topology evidence="1 7">Multi-pass membrane protein</topology>
    </subcellularLocation>
</comment>
<evidence type="ECO:0000313" key="9">
    <source>
        <dbReference type="Proteomes" id="UP000288197"/>
    </source>
</evidence>
<dbReference type="PROSITE" id="PS50928">
    <property type="entry name" value="ABC_TM1"/>
    <property type="match status" value="1"/>
</dbReference>
<evidence type="ECO:0000256" key="1">
    <source>
        <dbReference type="ARBA" id="ARBA00004651"/>
    </source>
</evidence>
<organism evidence="8 9">
    <name type="scientific">Vagococcus fluvialis</name>
    <dbReference type="NCBI Taxonomy" id="2738"/>
    <lineage>
        <taxon>Bacteria</taxon>
        <taxon>Bacillati</taxon>
        <taxon>Bacillota</taxon>
        <taxon>Bacilli</taxon>
        <taxon>Lactobacillales</taxon>
        <taxon>Enterococcaceae</taxon>
        <taxon>Vagococcus</taxon>
    </lineage>
</organism>
<keyword evidence="9" id="KW-1185">Reference proteome</keyword>
<evidence type="ECO:0000256" key="7">
    <source>
        <dbReference type="RuleBase" id="RU363032"/>
    </source>
</evidence>
<name>A0A369B0W0_9ENTE</name>
<feature type="transmembrane region" description="Helical" evidence="7">
    <location>
        <begin position="180"/>
        <end position="205"/>
    </location>
</feature>